<gene>
    <name evidence="7" type="ORF">VFPPC_07708</name>
</gene>
<dbReference type="EMBL" id="LSBJ02000004">
    <property type="protein sequence ID" value="OAQ66103.1"/>
    <property type="molecule type" value="Genomic_DNA"/>
</dbReference>
<dbReference type="SUPFAM" id="SSF57701">
    <property type="entry name" value="Zn2/Cys6 DNA-binding domain"/>
    <property type="match status" value="1"/>
</dbReference>
<keyword evidence="1" id="KW-0479">Metal-binding</keyword>
<dbReference type="PANTHER" id="PTHR47424">
    <property type="entry name" value="REGULATORY PROTEIN GAL4"/>
    <property type="match status" value="1"/>
</dbReference>
<dbReference type="InterPro" id="IPR036864">
    <property type="entry name" value="Zn2-C6_fun-type_DNA-bd_sf"/>
</dbReference>
<reference evidence="7 8" key="1">
    <citation type="journal article" date="2016" name="PLoS Pathog.">
        <title>Biosynthesis of antibiotic leucinostatins in bio-control fungus Purpureocillium lilacinum and their inhibition on phytophthora revealed by genome mining.</title>
        <authorList>
            <person name="Wang G."/>
            <person name="Liu Z."/>
            <person name="Lin R."/>
            <person name="Li E."/>
            <person name="Mao Z."/>
            <person name="Ling J."/>
            <person name="Yang Y."/>
            <person name="Yin W.B."/>
            <person name="Xie B."/>
        </authorList>
    </citation>
    <scope>NUCLEOTIDE SEQUENCE [LARGE SCALE GENOMIC DNA]</scope>
    <source>
        <strain evidence="7">170</strain>
    </source>
</reference>
<comment type="caution">
    <text evidence="7">The sequence shown here is derived from an EMBL/GenBank/DDBJ whole genome shotgun (WGS) entry which is preliminary data.</text>
</comment>
<organism evidence="7 8">
    <name type="scientific">Pochonia chlamydosporia 170</name>
    <dbReference type="NCBI Taxonomy" id="1380566"/>
    <lineage>
        <taxon>Eukaryota</taxon>
        <taxon>Fungi</taxon>
        <taxon>Dikarya</taxon>
        <taxon>Ascomycota</taxon>
        <taxon>Pezizomycotina</taxon>
        <taxon>Sordariomycetes</taxon>
        <taxon>Hypocreomycetidae</taxon>
        <taxon>Hypocreales</taxon>
        <taxon>Clavicipitaceae</taxon>
        <taxon>Pochonia</taxon>
    </lineage>
</organism>
<dbReference type="OrthoDB" id="3266505at2759"/>
<dbReference type="SMART" id="SM00906">
    <property type="entry name" value="Fungal_trans"/>
    <property type="match status" value="1"/>
</dbReference>
<keyword evidence="4" id="KW-0539">Nucleus</keyword>
<dbReference type="Proteomes" id="UP000078397">
    <property type="component" value="Unassembled WGS sequence"/>
</dbReference>
<evidence type="ECO:0000256" key="2">
    <source>
        <dbReference type="ARBA" id="ARBA00023015"/>
    </source>
</evidence>
<protein>
    <submittedName>
        <fullName evidence="7">C6 transcription factor</fullName>
    </submittedName>
</protein>
<proteinExistence type="predicted"/>
<keyword evidence="3" id="KW-0804">Transcription</keyword>
<dbReference type="PROSITE" id="PS00463">
    <property type="entry name" value="ZN2_CY6_FUNGAL_1"/>
    <property type="match status" value="1"/>
</dbReference>
<evidence type="ECO:0000256" key="3">
    <source>
        <dbReference type="ARBA" id="ARBA00023163"/>
    </source>
</evidence>
<evidence type="ECO:0000313" key="8">
    <source>
        <dbReference type="Proteomes" id="UP000078397"/>
    </source>
</evidence>
<name>A0A179FM32_METCM</name>
<dbReference type="STRING" id="1380566.A0A179FM32"/>
<dbReference type="GeneID" id="28850519"/>
<dbReference type="GO" id="GO:0006351">
    <property type="term" value="P:DNA-templated transcription"/>
    <property type="evidence" value="ECO:0007669"/>
    <property type="project" value="InterPro"/>
</dbReference>
<dbReference type="RefSeq" id="XP_018143190.1">
    <property type="nucleotide sequence ID" value="XM_018286525.1"/>
</dbReference>
<dbReference type="GO" id="GO:0000981">
    <property type="term" value="F:DNA-binding transcription factor activity, RNA polymerase II-specific"/>
    <property type="evidence" value="ECO:0007669"/>
    <property type="project" value="InterPro"/>
</dbReference>
<dbReference type="Pfam" id="PF04082">
    <property type="entry name" value="Fungal_trans"/>
    <property type="match status" value="1"/>
</dbReference>
<dbReference type="InterPro" id="IPR007219">
    <property type="entry name" value="XnlR_reg_dom"/>
</dbReference>
<evidence type="ECO:0000256" key="1">
    <source>
        <dbReference type="ARBA" id="ARBA00022723"/>
    </source>
</evidence>
<dbReference type="Pfam" id="PF00172">
    <property type="entry name" value="Zn_clus"/>
    <property type="match status" value="1"/>
</dbReference>
<dbReference type="CDD" id="cd00067">
    <property type="entry name" value="GAL4"/>
    <property type="match status" value="1"/>
</dbReference>
<evidence type="ECO:0000313" key="7">
    <source>
        <dbReference type="EMBL" id="OAQ66103.1"/>
    </source>
</evidence>
<dbReference type="PANTHER" id="PTHR47424:SF6">
    <property type="entry name" value="PROLINE UTILIZATION TRANS-ACTIVATOR"/>
    <property type="match status" value="1"/>
</dbReference>
<sequence length="659" mass="74929">MQSSNTIARLHQPEFEVLKRAVKACNRCRKRRTKCIGNPPYPCIACSEGGHSCVYSESEKRVTVSESYLFELQAQAQRATTDQNFQDGVASGAEKPSQGIELGFKGTDNWVLGNYGEYHFMGNSSSTYIANRLNPTTESLAWHKYPHHGDTTWLRRRNTPEIPPLPPFDIAQGLYRAQHAYIGTIFCFLSDQAFEQRLRHVYDRVLDQEDREDRLIYCQVLLVFAFGQMYSINQWVDKDGPPGFVYFKHALDFLPNMYEEGSILFIEVLSYVAYFMQTINRRDAAYLIIGVALRMAISLGLHQEVSDQDIDRVTREHRRRVWWSTYSMERLLCVTSGHPLSIQDEDIDVLPPNANEVDGGYPSLILGLYTELSRIQGIIGEKIYRKKQKSGPELSACVQDIMKRLSDWFEKLPESIRSNPPDLAQPPSREIVSTYLHYYHCINMTARPILLYAVQRQLAPSSYNPNPDGWKEGLSPDIVHVIDRATSAARSSASILSAAIKYNLVATYGFIDGEQAFSAALLLVMVNIAFPYKEADAVAMEMALGVLQTMAEKGNRYIKACHTLLTKIRSTMKPNQRRAPDMYSRRRIDDRTQDMTPPQSGGLIPEPPPEGDMPFGLDFEGDPALWAEVLESMDIDMDRQWIETALQREQLLETPDSMN</sequence>
<dbReference type="InterPro" id="IPR001138">
    <property type="entry name" value="Zn2Cys6_DnaBD"/>
</dbReference>
<dbReference type="KEGG" id="pchm:VFPPC_07708"/>
<evidence type="ECO:0000256" key="4">
    <source>
        <dbReference type="ARBA" id="ARBA00023242"/>
    </source>
</evidence>
<keyword evidence="2" id="KW-0805">Transcription regulation</keyword>
<dbReference type="GO" id="GO:0008270">
    <property type="term" value="F:zinc ion binding"/>
    <property type="evidence" value="ECO:0007669"/>
    <property type="project" value="InterPro"/>
</dbReference>
<keyword evidence="8" id="KW-1185">Reference proteome</keyword>
<dbReference type="SMART" id="SM00066">
    <property type="entry name" value="GAL4"/>
    <property type="match status" value="1"/>
</dbReference>
<dbReference type="Gene3D" id="4.10.240.10">
    <property type="entry name" value="Zn(2)-C6 fungal-type DNA-binding domain"/>
    <property type="match status" value="1"/>
</dbReference>
<accession>A0A179FM32</accession>
<dbReference type="CDD" id="cd12148">
    <property type="entry name" value="fungal_TF_MHR"/>
    <property type="match status" value="1"/>
</dbReference>
<dbReference type="GO" id="GO:0003677">
    <property type="term" value="F:DNA binding"/>
    <property type="evidence" value="ECO:0007669"/>
    <property type="project" value="InterPro"/>
</dbReference>
<evidence type="ECO:0000256" key="5">
    <source>
        <dbReference type="SAM" id="MobiDB-lite"/>
    </source>
</evidence>
<dbReference type="AlphaFoldDB" id="A0A179FM32"/>
<feature type="region of interest" description="Disordered" evidence="5">
    <location>
        <begin position="589"/>
        <end position="610"/>
    </location>
</feature>
<dbReference type="PROSITE" id="PS50048">
    <property type="entry name" value="ZN2_CY6_FUNGAL_2"/>
    <property type="match status" value="1"/>
</dbReference>
<evidence type="ECO:0000259" key="6">
    <source>
        <dbReference type="PROSITE" id="PS50048"/>
    </source>
</evidence>
<feature type="domain" description="Zn(2)-C6 fungal-type" evidence="6">
    <location>
        <begin position="24"/>
        <end position="55"/>
    </location>
</feature>
<dbReference type="InterPro" id="IPR051127">
    <property type="entry name" value="Fungal_SecMet_Regulators"/>
</dbReference>